<keyword evidence="1" id="KW-1133">Transmembrane helix</keyword>
<reference evidence="3" key="1">
    <citation type="journal article" date="2012" name="Nat. Biotechnol.">
        <title>Reference genome sequence of the model plant Setaria.</title>
        <authorList>
            <person name="Bennetzen J.L."/>
            <person name="Schmutz J."/>
            <person name="Wang H."/>
            <person name="Percifield R."/>
            <person name="Hawkins J."/>
            <person name="Pontaroli A.C."/>
            <person name="Estep M."/>
            <person name="Feng L."/>
            <person name="Vaughn J.N."/>
            <person name="Grimwood J."/>
            <person name="Jenkins J."/>
            <person name="Barry K."/>
            <person name="Lindquist E."/>
            <person name="Hellsten U."/>
            <person name="Deshpande S."/>
            <person name="Wang X."/>
            <person name="Wu X."/>
            <person name="Mitros T."/>
            <person name="Triplett J."/>
            <person name="Yang X."/>
            <person name="Ye C.Y."/>
            <person name="Mauro-Herrera M."/>
            <person name="Wang L."/>
            <person name="Li P."/>
            <person name="Sharma M."/>
            <person name="Sharma R."/>
            <person name="Ronald P.C."/>
            <person name="Panaud O."/>
            <person name="Kellogg E.A."/>
            <person name="Brutnell T.P."/>
            <person name="Doust A.N."/>
            <person name="Tuskan G.A."/>
            <person name="Rokhsar D."/>
            <person name="Devos K.M."/>
        </authorList>
    </citation>
    <scope>NUCLEOTIDE SEQUENCE [LARGE SCALE GENOMIC DNA]</scope>
    <source>
        <strain evidence="3">cv. Yugu1</strain>
    </source>
</reference>
<dbReference type="EMBL" id="AGNK02000296">
    <property type="status" value="NOT_ANNOTATED_CDS"/>
    <property type="molecule type" value="Genomic_DNA"/>
</dbReference>
<evidence type="ECO:0000313" key="3">
    <source>
        <dbReference type="Proteomes" id="UP000004995"/>
    </source>
</evidence>
<dbReference type="InParanoid" id="K3YWT5"/>
<keyword evidence="1" id="KW-0472">Membrane</keyword>
<evidence type="ECO:0000256" key="1">
    <source>
        <dbReference type="SAM" id="Phobius"/>
    </source>
</evidence>
<sequence length="119" mass="13042">MVQQQPQPATSSGILDAVPLFVVVLLAVHVLALVRILLASCPFFVSPPPRARTLRRLILARSRLLSALPAGYRCSGCTSWPPRSSRRGGRRSDARRSTQSLACLFGGLDFRTEVMLQKV</sequence>
<feature type="transmembrane region" description="Helical" evidence="1">
    <location>
        <begin position="20"/>
        <end position="45"/>
    </location>
</feature>
<keyword evidence="3" id="KW-1185">Reference proteome</keyword>
<dbReference type="AlphaFoldDB" id="K3YWT5"/>
<protein>
    <submittedName>
        <fullName evidence="2">Uncharacterized protein</fullName>
    </submittedName>
</protein>
<name>K3YWT5_SETIT</name>
<proteinExistence type="predicted"/>
<organism evidence="2 3">
    <name type="scientific">Setaria italica</name>
    <name type="common">Foxtail millet</name>
    <name type="synonym">Panicum italicum</name>
    <dbReference type="NCBI Taxonomy" id="4555"/>
    <lineage>
        <taxon>Eukaryota</taxon>
        <taxon>Viridiplantae</taxon>
        <taxon>Streptophyta</taxon>
        <taxon>Embryophyta</taxon>
        <taxon>Tracheophyta</taxon>
        <taxon>Spermatophyta</taxon>
        <taxon>Magnoliopsida</taxon>
        <taxon>Liliopsida</taxon>
        <taxon>Poales</taxon>
        <taxon>Poaceae</taxon>
        <taxon>PACMAD clade</taxon>
        <taxon>Panicoideae</taxon>
        <taxon>Panicodae</taxon>
        <taxon>Paniceae</taxon>
        <taxon>Cenchrinae</taxon>
        <taxon>Setaria</taxon>
    </lineage>
</organism>
<dbReference type="HOGENOM" id="CLU_2065561_0_0_1"/>
<dbReference type="EnsemblPlants" id="KQL29568">
    <property type="protein sequence ID" value="KQL29568"/>
    <property type="gene ID" value="SETIT_018731mg"/>
</dbReference>
<accession>K3YWT5</accession>
<keyword evidence="1" id="KW-0812">Transmembrane</keyword>
<dbReference type="Gramene" id="KQL29568">
    <property type="protein sequence ID" value="KQL29568"/>
    <property type="gene ID" value="SETIT_018731mg"/>
</dbReference>
<evidence type="ECO:0000313" key="2">
    <source>
        <dbReference type="EnsemblPlants" id="KQL29568"/>
    </source>
</evidence>
<reference evidence="2" key="2">
    <citation type="submission" date="2018-08" db="UniProtKB">
        <authorList>
            <consortium name="EnsemblPlants"/>
        </authorList>
    </citation>
    <scope>IDENTIFICATION</scope>
    <source>
        <strain evidence="2">Yugu1</strain>
    </source>
</reference>
<dbReference type="Proteomes" id="UP000004995">
    <property type="component" value="Unassembled WGS sequence"/>
</dbReference>